<dbReference type="AlphaFoldDB" id="A0AAD7QYD1"/>
<name>A0AAD7QYD1_9ASCO</name>
<evidence type="ECO:0000259" key="1">
    <source>
        <dbReference type="Pfam" id="PF13391"/>
    </source>
</evidence>
<evidence type="ECO:0000313" key="3">
    <source>
        <dbReference type="Proteomes" id="UP001217417"/>
    </source>
</evidence>
<evidence type="ECO:0000313" key="2">
    <source>
        <dbReference type="EMBL" id="KAJ8102092.1"/>
    </source>
</evidence>
<sequence>MPLYYQSRGEHDLGSNSCQNGLLVQTNIHRQFGSFCFSINQDGCFPSQCLQNHMEGYLLLYVELRAMVTDDMSSLGSIFRQLGVLVNLRGEEPAS</sequence>
<dbReference type="EMBL" id="JARPMG010000003">
    <property type="protein sequence ID" value="KAJ8102092.1"/>
    <property type="molecule type" value="Genomic_DNA"/>
</dbReference>
<dbReference type="Proteomes" id="UP001217417">
    <property type="component" value="Unassembled WGS sequence"/>
</dbReference>
<gene>
    <name evidence="2" type="ORF">POJ06DRAFT_76702</name>
</gene>
<dbReference type="GeneID" id="80886694"/>
<reference evidence="2" key="1">
    <citation type="submission" date="2023-03" db="EMBL/GenBank/DDBJ databases">
        <title>Near-Complete genome sequence of Lipomyces tetrasporous NRRL Y-64009, an oleaginous yeast capable of growing on lignocellulosic hydrolysates.</title>
        <authorList>
            <consortium name="Lawrence Berkeley National Laboratory"/>
            <person name="Jagtap S.S."/>
            <person name="Liu J.-J."/>
            <person name="Walukiewicz H.E."/>
            <person name="Pangilinan J."/>
            <person name="Lipzen A."/>
            <person name="Ahrendt S."/>
            <person name="Koriabine M."/>
            <person name="Cobaugh K."/>
            <person name="Salamov A."/>
            <person name="Yoshinaga Y."/>
            <person name="Ng V."/>
            <person name="Daum C."/>
            <person name="Grigoriev I.V."/>
            <person name="Slininger P.J."/>
            <person name="Dien B.S."/>
            <person name="Jin Y.-S."/>
            <person name="Rao C.V."/>
        </authorList>
    </citation>
    <scope>NUCLEOTIDE SEQUENCE</scope>
    <source>
        <strain evidence="2">NRRL Y-64009</strain>
    </source>
</reference>
<accession>A0AAD7QYD1</accession>
<dbReference type="RefSeq" id="XP_056045542.1">
    <property type="nucleotide sequence ID" value="XM_056191528.1"/>
</dbReference>
<dbReference type="InterPro" id="IPR003615">
    <property type="entry name" value="HNH_nuc"/>
</dbReference>
<comment type="caution">
    <text evidence="2">The sequence shown here is derived from an EMBL/GenBank/DDBJ whole genome shotgun (WGS) entry which is preliminary data.</text>
</comment>
<organism evidence="2 3">
    <name type="scientific">Lipomyces tetrasporus</name>
    <dbReference type="NCBI Taxonomy" id="54092"/>
    <lineage>
        <taxon>Eukaryota</taxon>
        <taxon>Fungi</taxon>
        <taxon>Dikarya</taxon>
        <taxon>Ascomycota</taxon>
        <taxon>Saccharomycotina</taxon>
        <taxon>Lipomycetes</taxon>
        <taxon>Lipomycetales</taxon>
        <taxon>Lipomycetaceae</taxon>
        <taxon>Lipomyces</taxon>
    </lineage>
</organism>
<dbReference type="Pfam" id="PF13391">
    <property type="entry name" value="HNH_2"/>
    <property type="match status" value="1"/>
</dbReference>
<proteinExistence type="predicted"/>
<keyword evidence="3" id="KW-1185">Reference proteome</keyword>
<feature type="domain" description="HNH nuclease" evidence="1">
    <location>
        <begin position="8"/>
        <end position="40"/>
    </location>
</feature>
<protein>
    <recommendedName>
        <fullName evidence="1">HNH nuclease domain-containing protein</fullName>
    </recommendedName>
</protein>